<name>A0AB39I1Z2_9PSED</name>
<gene>
    <name evidence="1" type="ORF">AB4Y39_08120</name>
</gene>
<evidence type="ECO:0000313" key="1">
    <source>
        <dbReference type="EMBL" id="XDK38619.1"/>
    </source>
</evidence>
<dbReference type="AlphaFoldDB" id="A0AB39I1Z2"/>
<dbReference type="EMBL" id="CP162607">
    <property type="protein sequence ID" value="XDK38619.1"/>
    <property type="molecule type" value="Genomic_DNA"/>
</dbReference>
<accession>A0AB39I1Z2</accession>
<reference evidence="1" key="1">
    <citation type="submission" date="2024-07" db="EMBL/GenBank/DDBJ databases">
        <title>Identification and characteristics of a novel species of coltsfoot's symbiotic bacteria.</title>
        <authorList>
            <person name="Juszczyk A."/>
            <person name="Jasielczuk I."/>
            <person name="Gurgul A."/>
            <person name="Rogala M."/>
            <person name="Kowalczyk A."/>
            <person name="Szmatola T."/>
            <person name="Kosecka-Strojek M."/>
            <person name="Arent Z."/>
            <person name="Latowski D."/>
        </authorList>
    </citation>
    <scope>NUCLEOTIDE SEQUENCE</scope>
    <source>
        <strain evidence="1">Hg7Tf</strain>
    </source>
</reference>
<organism evidence="1">
    <name type="scientific">Pseudomonas sp. Hg7Tf</name>
    <dbReference type="NCBI Taxonomy" id="3236988"/>
    <lineage>
        <taxon>Bacteria</taxon>
        <taxon>Pseudomonadati</taxon>
        <taxon>Pseudomonadota</taxon>
        <taxon>Gammaproteobacteria</taxon>
        <taxon>Pseudomonadales</taxon>
        <taxon>Pseudomonadaceae</taxon>
        <taxon>Pseudomonas</taxon>
    </lineage>
</organism>
<dbReference type="RefSeq" id="WP_368655859.1">
    <property type="nucleotide sequence ID" value="NZ_CP162607.1"/>
</dbReference>
<protein>
    <submittedName>
        <fullName evidence="1">Uncharacterized protein</fullName>
    </submittedName>
</protein>
<sequence>MAQFLDGNWVDPTLLGELPGGPRSKLSPADFTYPSQEQHRLWQVWVDSPAASPVLELEVRYPAGVWQRSNRRGYMFRLALERTTNEADRANTAFNNELMEKDGIVLANKNTKLLNLDVPD</sequence>
<proteinExistence type="predicted"/>